<dbReference type="GO" id="GO:0103118">
    <property type="term" value="F:UDP-3-O-[(3R)-3-hydroxyacyl]-glucosamine N-acyltransferase activity"/>
    <property type="evidence" value="ECO:0007669"/>
    <property type="project" value="UniProtKB-EC"/>
</dbReference>
<dbReference type="Pfam" id="PF00132">
    <property type="entry name" value="Hexapep"/>
    <property type="match status" value="2"/>
</dbReference>
<dbReference type="EC" id="2.3.1.191" evidence="7"/>
<comment type="pathway">
    <text evidence="7">Bacterial outer membrane biogenesis; LPS lipid A biosynthesis.</text>
</comment>
<comment type="similarity">
    <text evidence="7">Belongs to the transferase hexapeptide repeat family. LpxD subfamily.</text>
</comment>
<organism evidence="9 10">
    <name type="scientific">Simiduia curdlanivorans</name>
    <dbReference type="NCBI Taxonomy" id="1492769"/>
    <lineage>
        <taxon>Bacteria</taxon>
        <taxon>Pseudomonadati</taxon>
        <taxon>Pseudomonadota</taxon>
        <taxon>Gammaproteobacteria</taxon>
        <taxon>Cellvibrionales</taxon>
        <taxon>Cellvibrionaceae</taxon>
        <taxon>Simiduia</taxon>
    </lineage>
</organism>
<gene>
    <name evidence="7 9" type="primary">lpxD</name>
    <name evidence="9" type="ORF">ACFOX3_00495</name>
</gene>
<dbReference type="EMBL" id="JBHSCX010000001">
    <property type="protein sequence ID" value="MFC4360753.1"/>
    <property type="molecule type" value="Genomic_DNA"/>
</dbReference>
<comment type="subunit">
    <text evidence="7">Homotrimer.</text>
</comment>
<comment type="catalytic activity">
    <reaction evidence="7">
        <text>a UDP-3-O-[(3R)-3-hydroxyacyl]-alpha-D-glucosamine + a (3R)-hydroxyacyl-[ACP] = a UDP-2-N,3-O-bis[(3R)-3-hydroxyacyl]-alpha-D-glucosamine + holo-[ACP] + H(+)</text>
        <dbReference type="Rhea" id="RHEA:53836"/>
        <dbReference type="Rhea" id="RHEA-COMP:9685"/>
        <dbReference type="Rhea" id="RHEA-COMP:9945"/>
        <dbReference type="ChEBI" id="CHEBI:15378"/>
        <dbReference type="ChEBI" id="CHEBI:64479"/>
        <dbReference type="ChEBI" id="CHEBI:78827"/>
        <dbReference type="ChEBI" id="CHEBI:137740"/>
        <dbReference type="ChEBI" id="CHEBI:137748"/>
        <dbReference type="EC" id="2.3.1.191"/>
    </reaction>
</comment>
<comment type="function">
    <text evidence="7">Catalyzes the N-acylation of UDP-3-O-acylglucosamine using 3-hydroxyacyl-ACP as the acyl donor. Is involved in the biosynthesis of lipid A, a phosphorylated glycolipid that anchors the lipopolysaccharide to the outer membrane of the cell.</text>
</comment>
<sequence length="340" mass="35117">MVTCCFTLEVLAEKAGAELLGDPNYEISSLATLTKAAAGQLSFLANPSYAQHLADCQAGALILRPDMADQFAGNKLVHKDPYRAYAAITALFAPSKDMPAGVHPSAVVAECATIHPSASIGARVVIEEGVHIEANVVIGAATVVGAGSVVGAGTRLAANVTLYGQVTLGQDCIVHGGAVIGADGFGFAPSPDGWVKIHQLGGVRIGNKVEIGANTCIDCGALDDTIIGNDVKLDNLIQIGHNVVIGDHTAIAAHTAVAGSTRIGQRCTIAGCVAITGHIEIADGVHVSGATVVTKSITQEGSSWSSGTPMLPTSDWRRQAARFNQLEKLTKRVRELEKQS</sequence>
<dbReference type="Gene3D" id="1.20.5.170">
    <property type="match status" value="1"/>
</dbReference>
<dbReference type="Gene3D" id="3.40.1390.10">
    <property type="entry name" value="MurE/MurF, N-terminal domain"/>
    <property type="match status" value="1"/>
</dbReference>
<evidence type="ECO:0000256" key="2">
    <source>
        <dbReference type="ARBA" id="ARBA00022556"/>
    </source>
</evidence>
<reference evidence="10" key="1">
    <citation type="journal article" date="2019" name="Int. J. Syst. Evol. Microbiol.">
        <title>The Global Catalogue of Microorganisms (GCM) 10K type strain sequencing project: providing services to taxonomists for standard genome sequencing and annotation.</title>
        <authorList>
            <consortium name="The Broad Institute Genomics Platform"/>
            <consortium name="The Broad Institute Genome Sequencing Center for Infectious Disease"/>
            <person name="Wu L."/>
            <person name="Ma J."/>
        </authorList>
    </citation>
    <scope>NUCLEOTIDE SEQUENCE [LARGE SCALE GENOMIC DNA]</scope>
    <source>
        <strain evidence="10">CECT 8570</strain>
    </source>
</reference>
<dbReference type="InterPro" id="IPR001451">
    <property type="entry name" value="Hexapep"/>
</dbReference>
<dbReference type="PANTHER" id="PTHR43378">
    <property type="entry name" value="UDP-3-O-ACYLGLUCOSAMINE N-ACYLTRANSFERASE"/>
    <property type="match status" value="1"/>
</dbReference>
<evidence type="ECO:0000256" key="4">
    <source>
        <dbReference type="ARBA" id="ARBA00022737"/>
    </source>
</evidence>
<evidence type="ECO:0000256" key="6">
    <source>
        <dbReference type="ARBA" id="ARBA00023315"/>
    </source>
</evidence>
<keyword evidence="10" id="KW-1185">Reference proteome</keyword>
<dbReference type="CDD" id="cd03352">
    <property type="entry name" value="LbH_LpxD"/>
    <property type="match status" value="1"/>
</dbReference>
<accession>A0ABV8V0S9</accession>
<feature type="active site" description="Proton acceptor" evidence="7">
    <location>
        <position position="241"/>
    </location>
</feature>
<dbReference type="NCBIfam" id="TIGR01853">
    <property type="entry name" value="lipid_A_lpxD"/>
    <property type="match status" value="1"/>
</dbReference>
<evidence type="ECO:0000313" key="10">
    <source>
        <dbReference type="Proteomes" id="UP001595840"/>
    </source>
</evidence>
<name>A0ABV8V0S9_9GAMM</name>
<protein>
    <recommendedName>
        <fullName evidence="7">UDP-3-O-acylglucosamine N-acyltransferase</fullName>
        <ecNumber evidence="7">2.3.1.191</ecNumber>
    </recommendedName>
</protein>
<dbReference type="NCBIfam" id="NF002060">
    <property type="entry name" value="PRK00892.1"/>
    <property type="match status" value="1"/>
</dbReference>
<keyword evidence="4 7" id="KW-0677">Repeat</keyword>
<evidence type="ECO:0000256" key="3">
    <source>
        <dbReference type="ARBA" id="ARBA00022679"/>
    </source>
</evidence>
<keyword evidence="6 7" id="KW-0012">Acyltransferase</keyword>
<dbReference type="PANTHER" id="PTHR43378:SF2">
    <property type="entry name" value="UDP-3-O-ACYLGLUCOSAMINE N-ACYLTRANSFERASE 1, MITOCHONDRIAL-RELATED"/>
    <property type="match status" value="1"/>
</dbReference>
<dbReference type="SUPFAM" id="SSF51161">
    <property type="entry name" value="Trimeric LpxA-like enzymes"/>
    <property type="match status" value="1"/>
</dbReference>
<keyword evidence="2 7" id="KW-0441">Lipid A biosynthesis</keyword>
<dbReference type="InterPro" id="IPR020573">
    <property type="entry name" value="UDP_GlcNAc_AcTrfase_non-rep"/>
</dbReference>
<dbReference type="HAMAP" id="MF_00523">
    <property type="entry name" value="LpxD"/>
    <property type="match status" value="1"/>
</dbReference>
<evidence type="ECO:0000313" key="9">
    <source>
        <dbReference type="EMBL" id="MFC4360753.1"/>
    </source>
</evidence>
<evidence type="ECO:0000259" key="8">
    <source>
        <dbReference type="Pfam" id="PF04613"/>
    </source>
</evidence>
<dbReference type="RefSeq" id="WP_290264559.1">
    <property type="nucleotide sequence ID" value="NZ_JAUFQG010000006.1"/>
</dbReference>
<comment type="caution">
    <text evidence="9">The sequence shown here is derived from an EMBL/GenBank/DDBJ whole genome shotgun (WGS) entry which is preliminary data.</text>
</comment>
<dbReference type="Pfam" id="PF04613">
    <property type="entry name" value="LpxD"/>
    <property type="match status" value="1"/>
</dbReference>
<evidence type="ECO:0000256" key="1">
    <source>
        <dbReference type="ARBA" id="ARBA00022516"/>
    </source>
</evidence>
<dbReference type="InterPro" id="IPR011004">
    <property type="entry name" value="Trimer_LpxA-like_sf"/>
</dbReference>
<feature type="domain" description="UDP-3-O-[3-hydroxymyristoyl] glucosamine N-acyltransferase non-repeat region" evidence="8">
    <location>
        <begin position="25"/>
        <end position="91"/>
    </location>
</feature>
<dbReference type="Proteomes" id="UP001595840">
    <property type="component" value="Unassembled WGS sequence"/>
</dbReference>
<dbReference type="InterPro" id="IPR007691">
    <property type="entry name" value="LpxD"/>
</dbReference>
<proteinExistence type="inferred from homology"/>
<evidence type="ECO:0000256" key="7">
    <source>
        <dbReference type="HAMAP-Rule" id="MF_00523"/>
    </source>
</evidence>
<evidence type="ECO:0000256" key="5">
    <source>
        <dbReference type="ARBA" id="ARBA00023098"/>
    </source>
</evidence>
<keyword evidence="1 7" id="KW-0444">Lipid biosynthesis</keyword>
<keyword evidence="3 7" id="KW-0808">Transferase</keyword>
<dbReference type="Gene3D" id="2.160.10.10">
    <property type="entry name" value="Hexapeptide repeat proteins"/>
    <property type="match status" value="1"/>
</dbReference>
<keyword evidence="5 7" id="KW-0443">Lipid metabolism</keyword>